<accession>A0A0G4NUC4</accession>
<dbReference type="Proteomes" id="UP000053732">
    <property type="component" value="Unassembled WGS sequence"/>
</dbReference>
<reference evidence="1 2" key="1">
    <citation type="journal article" date="2014" name="Nat. Commun.">
        <title>Multiple recent horizontal transfers of a large genomic region in cheese making fungi.</title>
        <authorList>
            <person name="Cheeseman K."/>
            <person name="Ropars J."/>
            <person name="Renault P."/>
            <person name="Dupont J."/>
            <person name="Gouzy J."/>
            <person name="Branca A."/>
            <person name="Abraham A.L."/>
            <person name="Ceppi M."/>
            <person name="Conseiller E."/>
            <person name="Debuchy R."/>
            <person name="Malagnac F."/>
            <person name="Goarin A."/>
            <person name="Silar P."/>
            <person name="Lacoste S."/>
            <person name="Sallet E."/>
            <person name="Bensimon A."/>
            <person name="Giraud T."/>
            <person name="Brygoo Y."/>
        </authorList>
    </citation>
    <scope>NUCLEOTIDE SEQUENCE [LARGE SCALE GENOMIC DNA]</scope>
    <source>
        <strain evidence="2">FM 013</strain>
    </source>
</reference>
<name>A0A0G4NUC4_PENC3</name>
<dbReference type="SUPFAM" id="SSF52047">
    <property type="entry name" value="RNI-like"/>
    <property type="match status" value="1"/>
</dbReference>
<evidence type="ECO:0000313" key="2">
    <source>
        <dbReference type="Proteomes" id="UP000053732"/>
    </source>
</evidence>
<dbReference type="Gene3D" id="3.80.10.10">
    <property type="entry name" value="Ribonuclease Inhibitor"/>
    <property type="match status" value="1"/>
</dbReference>
<dbReference type="STRING" id="1429867.A0A0G4NUC4"/>
<organism evidence="1 2">
    <name type="scientific">Penicillium camemberti (strain FM 013)</name>
    <dbReference type="NCBI Taxonomy" id="1429867"/>
    <lineage>
        <taxon>Eukaryota</taxon>
        <taxon>Fungi</taxon>
        <taxon>Dikarya</taxon>
        <taxon>Ascomycota</taxon>
        <taxon>Pezizomycotina</taxon>
        <taxon>Eurotiomycetes</taxon>
        <taxon>Eurotiomycetidae</taxon>
        <taxon>Eurotiales</taxon>
        <taxon>Aspergillaceae</taxon>
        <taxon>Penicillium</taxon>
    </lineage>
</organism>
<protein>
    <submittedName>
        <fullName evidence="1">Str. FM013</fullName>
    </submittedName>
</protein>
<dbReference type="InterPro" id="IPR032675">
    <property type="entry name" value="LRR_dom_sf"/>
</dbReference>
<keyword evidence="2" id="KW-1185">Reference proteome</keyword>
<dbReference type="EMBL" id="HG793134">
    <property type="protein sequence ID" value="CRL17692.1"/>
    <property type="molecule type" value="Genomic_DNA"/>
</dbReference>
<gene>
    <name evidence="1" type="ORF">PCAMFM013_S001g000652</name>
</gene>
<sequence>MPKLIGSSEIMTSRRYVHLPTEILMHIANFIFDDWLDGCVDFPHPQVTLQRFCAVSRQWYSAGIEFLYCRPQLSKGNSFLLFTNTVCPPLRSRERKADLGSLVRFLNLEALVHHSSNSLTARLLGRVKKNLKAFIAPRISFSINSLAPLSKCKELAHLSLRLVAEPIPLSAIKKSINSLDKLRSLELPSSMSITYDGEDWPPNLECLKIGGQFDAEEMFYFRWPPNLIELRLCRCEDLNTPVLEHIIMNEQIRTTLTKLSIHRLNGEMFKDRPTQILTELDGLHSLQIPVDLLYHLLILPAFGPGDSPLSIRELKLTAPYDENFPMVMDPDDICKALKFNLSRVCYLGISPGCLQLIPEASLAKIDRFVWRNIDKCPEEELDTLFDVGLVVMDNEPLC</sequence>
<proteinExistence type="predicted"/>
<dbReference type="AlphaFoldDB" id="A0A0G4NUC4"/>
<evidence type="ECO:0000313" key="1">
    <source>
        <dbReference type="EMBL" id="CRL17692.1"/>
    </source>
</evidence>